<sequence length="1542" mass="171183">LEARLAIAWLECALRGLEILRDEAHFQEEQAFVGRAEVRLRTPQGAEVQRGLSEEIEKVSEARRTSPDAERRRDETEKETPQMDAVEDVDREEDESLGWFSIEDRARWPLMGATTGRLLVTPVQVEEKTEMIPFFITGHKVLTDGSLTLKVTSLGTKDPKVSRKVTNMNKLMPELHVCLETPCGVAGNYLCHCTSLELWLATEFKAASWLGSTGHKRWLQLCQEICGVDMSQVVEEEPGEEDEEEQPRKGALRKGPSPRSPTRGREKERRRVSFAEDAEVEAAEGEKAHRGGQKRRREEESGKGDGGSSRTSRPIESALDALKTKLRESMETSGGESEGASGLRESKKVEGYSVAQAEKKKADGPRSLTVAIGSGDESEDGSEESSDYSNGEESSEEKKARRLQAPLKRRSQRKKGSVINLLLEQIAEQLQDLSTPQDELLTSGPRVGTYWQVTLRQRHPAGHPALRELFLLATAIDKIRSGHLLESLDALAGRFIAVEAAIQDGWNVARHLEVAVPSDQSIAPTELQLAARRHSHLVAKAHGVEGKGAWRNSGGRGWQSGGGGKDGGKSWWRARDGAREGKEGKDRGGKWKKGGKRRRKSQEQRKGRGGRREGRCLRLVRKANSEETGSTKIGLGSCMIQESVGLKDELAAPMPGPSQTDGGDFSGSQTRPFSGPTGDPTSDLRMRDENEESAAREETAWMHEREALRTEETGGAAAEAQSTEVRGFEELLAAGGCRGEKVAELMCEKGQLRSLGLCFAWMILEGRSSALGEGWLWQKMSALGQRELGGSIKHDLNTRDIGYGGEEIGKVEQLAADQIKPSLPPIGKGGCIRIVDWVSPSTRRLLESPELLEVLDCGQEVPRLQGRVHIQPGQKGEVAKLLVERGVCVWRREEEVLRFRQSPVKNGLFGVVKPGRAVKGKETLRVIMNLIPSNSLHKVIQASVHRLPSISQWTSIFLGPNEHLEISQADITSAFYLFELPEVWQTRLAFNLDLKGKELGEGFDADGTYTLCARVLPMGWSSAVGIMEEAAEQLLRDVGLPDAHCINRVKLLPEGFAKKMREDEVGSTPFWHIYLDNFASGQRMQREVAQSAGGELHLEAERGWNERGVLTAPKKSVRRANVTASDASMQAGAVGVATAVSELGKDFLLYDSDEPRQGKVVPVLLISCFDGIGGAIRSYNIAGARPQMYVSIEIHRPARRVVTRRWPEALTFEDVTKVTDDVILEWLAKAGHIEEIHIWGGFPCKDLSGAKAGRQNLSGSHSSLFYQLKRIWLDVRRLCGNLSVHLFAENVCSMDGSARDQISSELGVFPYRVDSDRIVPLNRPRFVWTDLVIEEDDTIWTTWKEGFWQVHFECQPVEGDCWVDEGWEQETLMGYGTNHTYPAYSASAAKSSPSGYEDERMSLVGDAYPINTFWLFAAEAVRRWIPRRTPEHYKQRLGMFPGACLEVSLTAPIGTPRPFGSSALEVSEVLDAEDRLVRQLARRVSHNGSDIRVSVGLPTNPKLYPRQSVPAGFWLWKVTFQRRWEVKEHINALELRSILLTI</sequence>
<protein>
    <recommendedName>
        <fullName evidence="6">DNA (cytosine-5-)-methyltransferase</fullName>
    </recommendedName>
</protein>
<feature type="non-terminal residue" evidence="4">
    <location>
        <position position="1542"/>
    </location>
</feature>
<evidence type="ECO:0000256" key="3">
    <source>
        <dbReference type="SAM" id="MobiDB-lite"/>
    </source>
</evidence>
<feature type="compositionally biased region" description="Low complexity" evidence="3">
    <location>
        <begin position="331"/>
        <end position="343"/>
    </location>
</feature>
<evidence type="ECO:0008006" key="6">
    <source>
        <dbReference type="Google" id="ProtNLM"/>
    </source>
</evidence>
<dbReference type="SUPFAM" id="SSF53335">
    <property type="entry name" value="S-adenosyl-L-methionine-dependent methyltransferases"/>
    <property type="match status" value="1"/>
</dbReference>
<gene>
    <name evidence="4" type="ORF">CCMP2556_LOCUS54828</name>
</gene>
<feature type="compositionally biased region" description="Basic and acidic residues" evidence="3">
    <location>
        <begin position="573"/>
        <end position="589"/>
    </location>
</feature>
<comment type="caution">
    <text evidence="4">The sequence shown here is derived from an EMBL/GenBank/DDBJ whole genome shotgun (WGS) entry which is preliminary data.</text>
</comment>
<feature type="compositionally biased region" description="Basic and acidic residues" evidence="3">
    <location>
        <begin position="601"/>
        <end position="616"/>
    </location>
</feature>
<accession>A0ABP0SYV4</accession>
<organism evidence="4 5">
    <name type="scientific">Durusdinium trenchii</name>
    <dbReference type="NCBI Taxonomy" id="1381693"/>
    <lineage>
        <taxon>Eukaryota</taxon>
        <taxon>Sar</taxon>
        <taxon>Alveolata</taxon>
        <taxon>Dinophyceae</taxon>
        <taxon>Suessiales</taxon>
        <taxon>Symbiodiniaceae</taxon>
        <taxon>Durusdinium</taxon>
    </lineage>
</organism>
<feature type="compositionally biased region" description="Polar residues" evidence="3">
    <location>
        <begin position="657"/>
        <end position="672"/>
    </location>
</feature>
<feature type="region of interest" description="Disordered" evidence="3">
    <location>
        <begin position="234"/>
        <end position="411"/>
    </location>
</feature>
<dbReference type="InterPro" id="IPR029063">
    <property type="entry name" value="SAM-dependent_MTases_sf"/>
</dbReference>
<feature type="compositionally biased region" description="Gly residues" evidence="3">
    <location>
        <begin position="554"/>
        <end position="565"/>
    </location>
</feature>
<feature type="compositionally biased region" description="Acidic residues" evidence="3">
    <location>
        <begin position="234"/>
        <end position="245"/>
    </location>
</feature>
<evidence type="ECO:0000256" key="1">
    <source>
        <dbReference type="ARBA" id="ARBA00022603"/>
    </source>
</evidence>
<reference evidence="4 5" key="1">
    <citation type="submission" date="2024-02" db="EMBL/GenBank/DDBJ databases">
        <authorList>
            <person name="Chen Y."/>
            <person name="Shah S."/>
            <person name="Dougan E. K."/>
            <person name="Thang M."/>
            <person name="Chan C."/>
        </authorList>
    </citation>
    <scope>NUCLEOTIDE SEQUENCE [LARGE SCALE GENOMIC DNA]</scope>
</reference>
<feature type="region of interest" description="Disordered" evidence="3">
    <location>
        <begin position="542"/>
        <end position="631"/>
    </location>
</feature>
<evidence type="ECO:0000256" key="2">
    <source>
        <dbReference type="ARBA" id="ARBA00022679"/>
    </source>
</evidence>
<name>A0ABP0SYV4_9DINO</name>
<dbReference type="EMBL" id="CAXAMN010028721">
    <property type="protein sequence ID" value="CAK9117513.1"/>
    <property type="molecule type" value="Genomic_DNA"/>
</dbReference>
<keyword evidence="2" id="KW-0808">Transferase</keyword>
<feature type="compositionally biased region" description="Basic and acidic residues" evidence="3">
    <location>
        <begin position="682"/>
        <end position="699"/>
    </location>
</feature>
<evidence type="ECO:0000313" key="4">
    <source>
        <dbReference type="EMBL" id="CAK9117513.1"/>
    </source>
</evidence>
<dbReference type="InterPro" id="IPR001525">
    <property type="entry name" value="C5_MeTfrase"/>
</dbReference>
<proteinExistence type="predicted"/>
<keyword evidence="1" id="KW-0489">Methyltransferase</keyword>
<feature type="compositionally biased region" description="Basic residues" evidence="3">
    <location>
        <begin position="590"/>
        <end position="600"/>
    </location>
</feature>
<feature type="compositionally biased region" description="Basic and acidic residues" evidence="3">
    <location>
        <begin position="263"/>
        <end position="274"/>
    </location>
</feature>
<dbReference type="Proteomes" id="UP001642484">
    <property type="component" value="Unassembled WGS sequence"/>
</dbReference>
<feature type="non-terminal residue" evidence="4">
    <location>
        <position position="1"/>
    </location>
</feature>
<feature type="compositionally biased region" description="Acidic residues" evidence="3">
    <location>
        <begin position="376"/>
        <end position="386"/>
    </location>
</feature>
<feature type="region of interest" description="Disordered" evidence="3">
    <location>
        <begin position="57"/>
        <end position="90"/>
    </location>
</feature>
<dbReference type="Pfam" id="PF00145">
    <property type="entry name" value="DNA_methylase"/>
    <property type="match status" value="1"/>
</dbReference>
<feature type="region of interest" description="Disordered" evidence="3">
    <location>
        <begin position="650"/>
        <end position="699"/>
    </location>
</feature>
<dbReference type="Gene3D" id="3.40.50.150">
    <property type="entry name" value="Vaccinia Virus protein VP39"/>
    <property type="match status" value="1"/>
</dbReference>
<keyword evidence="5" id="KW-1185">Reference proteome</keyword>
<evidence type="ECO:0000313" key="5">
    <source>
        <dbReference type="Proteomes" id="UP001642484"/>
    </source>
</evidence>
<feature type="compositionally biased region" description="Basic and acidic residues" evidence="3">
    <location>
        <begin position="57"/>
        <end position="81"/>
    </location>
</feature>